<dbReference type="Proteomes" id="UP000636479">
    <property type="component" value="Unassembled WGS sequence"/>
</dbReference>
<proteinExistence type="predicted"/>
<organism evidence="1 2">
    <name type="scientific">Mycena indigotica</name>
    <dbReference type="NCBI Taxonomy" id="2126181"/>
    <lineage>
        <taxon>Eukaryota</taxon>
        <taxon>Fungi</taxon>
        <taxon>Dikarya</taxon>
        <taxon>Basidiomycota</taxon>
        <taxon>Agaricomycotina</taxon>
        <taxon>Agaricomycetes</taxon>
        <taxon>Agaricomycetidae</taxon>
        <taxon>Agaricales</taxon>
        <taxon>Marasmiineae</taxon>
        <taxon>Mycenaceae</taxon>
        <taxon>Mycena</taxon>
    </lineage>
</organism>
<name>A0A8H6WFQ5_9AGAR</name>
<reference evidence="1" key="1">
    <citation type="submission" date="2020-05" db="EMBL/GenBank/DDBJ databases">
        <title>Mycena genomes resolve the evolution of fungal bioluminescence.</title>
        <authorList>
            <person name="Tsai I.J."/>
        </authorList>
    </citation>
    <scope>NUCLEOTIDE SEQUENCE</scope>
    <source>
        <strain evidence="1">171206Taipei</strain>
    </source>
</reference>
<dbReference type="AlphaFoldDB" id="A0A8H6WFQ5"/>
<dbReference type="RefSeq" id="XP_037226030.1">
    <property type="nucleotide sequence ID" value="XM_037358120.1"/>
</dbReference>
<dbReference type="GeneID" id="59340636"/>
<accession>A0A8H6WFQ5</accession>
<protein>
    <submittedName>
        <fullName evidence="1">Uncharacterized protein</fullName>
    </submittedName>
</protein>
<sequence>MREALPTRSIVSPFSSLPPTVARHGASGSVLGYLPYRCRAWSDFFSTDEACHPSLIDDAFAFQSDDDMRVPWFSPPPRHRIRRQGDIK</sequence>
<keyword evidence="2" id="KW-1185">Reference proteome</keyword>
<gene>
    <name evidence="1" type="ORF">MIND_00118000</name>
</gene>
<evidence type="ECO:0000313" key="2">
    <source>
        <dbReference type="Proteomes" id="UP000636479"/>
    </source>
</evidence>
<dbReference type="EMBL" id="JACAZF010000001">
    <property type="protein sequence ID" value="KAF7316007.1"/>
    <property type="molecule type" value="Genomic_DNA"/>
</dbReference>
<evidence type="ECO:0000313" key="1">
    <source>
        <dbReference type="EMBL" id="KAF7316007.1"/>
    </source>
</evidence>
<comment type="caution">
    <text evidence="1">The sequence shown here is derived from an EMBL/GenBank/DDBJ whole genome shotgun (WGS) entry which is preliminary data.</text>
</comment>